<dbReference type="PANTHER" id="PTHR43182">
    <property type="entry name" value="COBALT-PRECORRIN-6B C(15)-METHYLTRANSFERASE (DECARBOXYLATING)"/>
    <property type="match status" value="1"/>
</dbReference>
<dbReference type="InterPro" id="IPR035996">
    <property type="entry name" value="4pyrrol_Methylase_sf"/>
</dbReference>
<sequence>MTGWVSDLVRLAELAKRPWDEIAVVSAEGRDFRRAVNVCRARPAVAVRTAPGAGPAELARELVGWHRYLAVLENVGGPTEQLSIVDATEAERKAWRTPNLVLCLSSLEARDTHRWIAGEPQPDGRGGRCRSARSPPARATGCPSTCGRSPLPGSRRAGEPGVGRVRGGGRDRHRGGAAGRRGDRRRARRRAVRADRGQRQRARGRRAAGGRRAAAALRGLPRPDSVFLGRSTPELVRACAGAGAERVVVLVPEPDHLGAVRTALAAAGYEVEGCQLAAGPLGTGPDGGTSLGPAESTFLVWGAGAPRTGTDDAAAAADRRILSGCRAGCPEPV</sequence>
<evidence type="ECO:0000256" key="1">
    <source>
        <dbReference type="ARBA" id="ARBA00004953"/>
    </source>
</evidence>
<dbReference type="Proteomes" id="UP001596512">
    <property type="component" value="Unassembled WGS sequence"/>
</dbReference>
<evidence type="ECO:0000256" key="4">
    <source>
        <dbReference type="ARBA" id="ARBA00022679"/>
    </source>
</evidence>
<keyword evidence="3" id="KW-0489">Methyltransferase</keyword>
<keyword evidence="8" id="KW-1185">Reference proteome</keyword>
<comment type="pathway">
    <text evidence="1">Cofactor biosynthesis; adenosylcobalamin biosynthesis.</text>
</comment>
<feature type="compositionally biased region" description="Basic residues" evidence="6">
    <location>
        <begin position="199"/>
        <end position="209"/>
    </location>
</feature>
<protein>
    <submittedName>
        <fullName evidence="7">Uncharacterized protein</fullName>
    </submittedName>
</protein>
<comment type="caution">
    <text evidence="7">The sequence shown here is derived from an EMBL/GenBank/DDBJ whole genome shotgun (WGS) entry which is preliminary data.</text>
</comment>
<evidence type="ECO:0000256" key="3">
    <source>
        <dbReference type="ARBA" id="ARBA00022603"/>
    </source>
</evidence>
<dbReference type="PANTHER" id="PTHR43182:SF1">
    <property type="entry name" value="COBALT-PRECORRIN-7 C(5)-METHYLTRANSFERASE"/>
    <property type="match status" value="1"/>
</dbReference>
<evidence type="ECO:0000256" key="6">
    <source>
        <dbReference type="SAM" id="MobiDB-lite"/>
    </source>
</evidence>
<accession>A0ABW2TWQ4</accession>
<name>A0ABW2TWQ4_9PSEU</name>
<dbReference type="SUPFAM" id="SSF53790">
    <property type="entry name" value="Tetrapyrrole methylase"/>
    <property type="match status" value="1"/>
</dbReference>
<proteinExistence type="predicted"/>
<reference evidence="8" key="1">
    <citation type="journal article" date="2019" name="Int. J. Syst. Evol. Microbiol.">
        <title>The Global Catalogue of Microorganisms (GCM) 10K type strain sequencing project: providing services to taxonomists for standard genome sequencing and annotation.</title>
        <authorList>
            <consortium name="The Broad Institute Genomics Platform"/>
            <consortium name="The Broad Institute Genome Sequencing Center for Infectious Disease"/>
            <person name="Wu L."/>
            <person name="Ma J."/>
        </authorList>
    </citation>
    <scope>NUCLEOTIDE SEQUENCE [LARGE SCALE GENOMIC DNA]</scope>
    <source>
        <strain evidence="8">JCM 17695</strain>
    </source>
</reference>
<evidence type="ECO:0000256" key="2">
    <source>
        <dbReference type="ARBA" id="ARBA00022573"/>
    </source>
</evidence>
<gene>
    <name evidence="7" type="ORF">ACFQV2_29020</name>
</gene>
<dbReference type="EMBL" id="JBHTEY010000004">
    <property type="protein sequence ID" value="MFC7616893.1"/>
    <property type="molecule type" value="Genomic_DNA"/>
</dbReference>
<dbReference type="InterPro" id="IPR050714">
    <property type="entry name" value="Cobalamin_biosynth_MTase"/>
</dbReference>
<feature type="region of interest" description="Disordered" evidence="6">
    <location>
        <begin position="115"/>
        <end position="213"/>
    </location>
</feature>
<evidence type="ECO:0000313" key="8">
    <source>
        <dbReference type="Proteomes" id="UP001596512"/>
    </source>
</evidence>
<evidence type="ECO:0000313" key="7">
    <source>
        <dbReference type="EMBL" id="MFC7616893.1"/>
    </source>
</evidence>
<organism evidence="7 8">
    <name type="scientific">Actinokineospora soli</name>
    <dbReference type="NCBI Taxonomy" id="1048753"/>
    <lineage>
        <taxon>Bacteria</taxon>
        <taxon>Bacillati</taxon>
        <taxon>Actinomycetota</taxon>
        <taxon>Actinomycetes</taxon>
        <taxon>Pseudonocardiales</taxon>
        <taxon>Pseudonocardiaceae</taxon>
        <taxon>Actinokineospora</taxon>
    </lineage>
</organism>
<feature type="compositionally biased region" description="Basic residues" evidence="6">
    <location>
        <begin position="182"/>
        <end position="191"/>
    </location>
</feature>
<keyword evidence="2" id="KW-0169">Cobalamin biosynthesis</keyword>
<keyword evidence="4" id="KW-0808">Transferase</keyword>
<keyword evidence="5" id="KW-0949">S-adenosyl-L-methionine</keyword>
<evidence type="ECO:0000256" key="5">
    <source>
        <dbReference type="ARBA" id="ARBA00022691"/>
    </source>
</evidence>